<dbReference type="PANTHER" id="PTHR28062:SF1">
    <property type="entry name" value="TRANSMEMBRANE PROTEIN"/>
    <property type="match status" value="1"/>
</dbReference>
<keyword evidence="3" id="KW-1185">Reference proteome</keyword>
<dbReference type="EMBL" id="MU004510">
    <property type="protein sequence ID" value="KAF2649020.1"/>
    <property type="molecule type" value="Genomic_DNA"/>
</dbReference>
<protein>
    <recommendedName>
        <fullName evidence="4">Mitochondrial K+-H+ exchange-related-domain-containing protein</fullName>
    </recommendedName>
</protein>
<evidence type="ECO:0008006" key="4">
    <source>
        <dbReference type="Google" id="ProtNLM"/>
    </source>
</evidence>
<dbReference type="AlphaFoldDB" id="A0A6A6SN35"/>
<reference evidence="2" key="1">
    <citation type="journal article" date="2020" name="Stud. Mycol.">
        <title>101 Dothideomycetes genomes: a test case for predicting lifestyles and emergence of pathogens.</title>
        <authorList>
            <person name="Haridas S."/>
            <person name="Albert R."/>
            <person name="Binder M."/>
            <person name="Bloem J."/>
            <person name="Labutti K."/>
            <person name="Salamov A."/>
            <person name="Andreopoulos B."/>
            <person name="Baker S."/>
            <person name="Barry K."/>
            <person name="Bills G."/>
            <person name="Bluhm B."/>
            <person name="Cannon C."/>
            <person name="Castanera R."/>
            <person name="Culley D."/>
            <person name="Daum C."/>
            <person name="Ezra D."/>
            <person name="Gonzalez J."/>
            <person name="Henrissat B."/>
            <person name="Kuo A."/>
            <person name="Liang C."/>
            <person name="Lipzen A."/>
            <person name="Lutzoni F."/>
            <person name="Magnuson J."/>
            <person name="Mondo S."/>
            <person name="Nolan M."/>
            <person name="Ohm R."/>
            <person name="Pangilinan J."/>
            <person name="Park H.-J."/>
            <person name="Ramirez L."/>
            <person name="Alfaro M."/>
            <person name="Sun H."/>
            <person name="Tritt A."/>
            <person name="Yoshinaga Y."/>
            <person name="Zwiers L.-H."/>
            <person name="Turgeon B."/>
            <person name="Goodwin S."/>
            <person name="Spatafora J."/>
            <person name="Crous P."/>
            <person name="Grigoriev I."/>
        </authorList>
    </citation>
    <scope>NUCLEOTIDE SEQUENCE</scope>
    <source>
        <strain evidence="2">CBS 122681</strain>
    </source>
</reference>
<dbReference type="Pfam" id="PF10173">
    <property type="entry name" value="Mit_KHE1"/>
    <property type="match status" value="1"/>
</dbReference>
<name>A0A6A6SN35_9PLEO</name>
<dbReference type="GO" id="GO:0006813">
    <property type="term" value="P:potassium ion transport"/>
    <property type="evidence" value="ECO:0007669"/>
    <property type="project" value="TreeGrafter"/>
</dbReference>
<dbReference type="Proteomes" id="UP000799324">
    <property type="component" value="Unassembled WGS sequence"/>
</dbReference>
<dbReference type="OrthoDB" id="5562676at2759"/>
<dbReference type="PANTHER" id="PTHR28062">
    <property type="entry name" value="K+-H+ EXCHANGE-LIKE PROTEIN"/>
    <property type="match status" value="1"/>
</dbReference>
<gene>
    <name evidence="2" type="ORF">K491DRAFT_708372</name>
</gene>
<evidence type="ECO:0000313" key="2">
    <source>
        <dbReference type="EMBL" id="KAF2649020.1"/>
    </source>
</evidence>
<sequence length="338" mass="39065">MRLFLLPISTRRSLLYCEKLHEKAASERTYLDKITIKANETWAAWEKDEKAIGNWKKKVTFYGNQALKRIPYEEWGLKTIPALTAKRKQAIVEGREKYQVIFPGLYLHQEKVPDILRKLATERQAQHRSKLIWSVVAMPFTAPFMLIPVIPNLPFFYCVYRAYSHWKALTGSQHLEFLFKNNVLPTPNPSSELDEAYTAGLMYPTRVISRAAPIPTRQQAEEVARVVEQQTNDGTEDVMVLQRWNGKLIAERFKLPDMEVEIERAVEQVENSIKAKEELLEEKAELEKATAKPGQTAKDSLPEEILEHIKEADKEIHEKAQEIAQESKPKPEEKKEQA</sequence>
<evidence type="ECO:0000313" key="3">
    <source>
        <dbReference type="Proteomes" id="UP000799324"/>
    </source>
</evidence>
<organism evidence="2 3">
    <name type="scientific">Lophiostoma macrostomum CBS 122681</name>
    <dbReference type="NCBI Taxonomy" id="1314788"/>
    <lineage>
        <taxon>Eukaryota</taxon>
        <taxon>Fungi</taxon>
        <taxon>Dikarya</taxon>
        <taxon>Ascomycota</taxon>
        <taxon>Pezizomycotina</taxon>
        <taxon>Dothideomycetes</taxon>
        <taxon>Pleosporomycetidae</taxon>
        <taxon>Pleosporales</taxon>
        <taxon>Lophiostomataceae</taxon>
        <taxon>Lophiostoma</taxon>
    </lineage>
</organism>
<dbReference type="GO" id="GO:0005743">
    <property type="term" value="C:mitochondrial inner membrane"/>
    <property type="evidence" value="ECO:0007669"/>
    <property type="project" value="TreeGrafter"/>
</dbReference>
<dbReference type="InterPro" id="IPR018786">
    <property type="entry name" value="Mit_KHE1"/>
</dbReference>
<proteinExistence type="predicted"/>
<feature type="compositionally biased region" description="Basic and acidic residues" evidence="1">
    <location>
        <begin position="305"/>
        <end position="338"/>
    </location>
</feature>
<evidence type="ECO:0000256" key="1">
    <source>
        <dbReference type="SAM" id="MobiDB-lite"/>
    </source>
</evidence>
<feature type="region of interest" description="Disordered" evidence="1">
    <location>
        <begin position="286"/>
        <end position="338"/>
    </location>
</feature>
<accession>A0A6A6SN35</accession>
<dbReference type="GO" id="GO:1902600">
    <property type="term" value="P:proton transmembrane transport"/>
    <property type="evidence" value="ECO:0007669"/>
    <property type="project" value="TreeGrafter"/>
</dbReference>